<keyword evidence="5" id="KW-0378">Hydrolase</keyword>
<dbReference type="Gene3D" id="3.40.50.300">
    <property type="entry name" value="P-loop containing nucleotide triphosphate hydrolases"/>
    <property type="match status" value="1"/>
</dbReference>
<dbReference type="CDD" id="cd18793">
    <property type="entry name" value="SF2_C_SNF"/>
    <property type="match status" value="1"/>
</dbReference>
<evidence type="ECO:0000256" key="9">
    <source>
        <dbReference type="PROSITE-ProRule" id="PRU00175"/>
    </source>
</evidence>
<organism evidence="14 15">
    <name type="scientific">Hermanssonia centrifuga</name>
    <dbReference type="NCBI Taxonomy" id="98765"/>
    <lineage>
        <taxon>Eukaryota</taxon>
        <taxon>Fungi</taxon>
        <taxon>Dikarya</taxon>
        <taxon>Basidiomycota</taxon>
        <taxon>Agaricomycotina</taxon>
        <taxon>Agaricomycetes</taxon>
        <taxon>Polyporales</taxon>
        <taxon>Meruliaceae</taxon>
        <taxon>Hermanssonia</taxon>
    </lineage>
</organism>
<evidence type="ECO:0000313" key="14">
    <source>
        <dbReference type="EMBL" id="THG95972.1"/>
    </source>
</evidence>
<dbReference type="GO" id="GO:0000724">
    <property type="term" value="P:double-strand break repair via homologous recombination"/>
    <property type="evidence" value="ECO:0007669"/>
    <property type="project" value="TreeGrafter"/>
</dbReference>
<dbReference type="CDD" id="cd16449">
    <property type="entry name" value="RING-HC"/>
    <property type="match status" value="1"/>
</dbReference>
<sequence>MAEFVTKTIDNASHGLTVQAAMENLGLQDNKDLLPGLEVRLLPHQMIGVSWMLQQERNTPHKGGILADDMGLGKTVQMIACMAMNMPSPDERHRGTLIVVPAALLTQWKDEIESKTNGLFTVHLQHGKEKFKSLARLQEKDVVITTYQTLNMDFAVPADVESDEEMEWLIENGGLLARMKWYRVITDESQFIRNRGTRSSKAVAMLRAKYRWCLTGTPVTNTLADIYGLLRFGHFRPWKYVVHVTMHFDGHRSVVCSHWDDFNNYIAKTQLEDAPLADESRFEGSRSAETAVVEADKGCQTGAIVILGGMSCLADDDDERELYNHLEKKAQIALNKYIKQNTIVKKQSREEAAADPALAMGDAGDKELARANKIMGSKWVADMKRKFLDRAIAAQQDYDDDELEAPEGGCPICGEMFVNNGCLLACGHEVCQECIRELATSPIVHDGIFGQADEQTNLRIEKEFETAAAKGLRPCPTCKKMNDLKQTAVFLSSAFQPTSEYLKRATQRKYPAPKNRNFTGSNPGSSRDLPTREEIQAAMMEVSDSDDSLPDISTIIKNHKPSSNGKSKGKTRTIEVDSASDDDLVDITVGDITSGLRKSNIRKTSGQGKYNQRDGAPASTVTPSQHLLATWREGGENLEASVKMTALVRFLQEWESTGDKTIVFSQWTSMLDLVETLFSRHGIQNLRFDGSMNREAREAVLSQFRKSGGPRVILIRHVSLFFFVAGSPGAERIAVLYSTKCGGVGLNLTSANRIVNLDLSWNYASESQAYDRVHRLGQEKEVFVKRLVIEDTIEERMLKLQDTKTGLAEAALGEGTGVKLHKLSVKELKALFGMSKNNNSNNDGNTADDSY</sequence>
<evidence type="ECO:0000313" key="15">
    <source>
        <dbReference type="Proteomes" id="UP000309038"/>
    </source>
</evidence>
<keyword evidence="6" id="KW-0347">Helicase</keyword>
<reference evidence="14 15" key="1">
    <citation type="submission" date="2019-02" db="EMBL/GenBank/DDBJ databases">
        <title>Genome sequencing of the rare red list fungi Phlebia centrifuga.</title>
        <authorList>
            <person name="Buettner E."/>
            <person name="Kellner H."/>
        </authorList>
    </citation>
    <scope>NUCLEOTIDE SEQUENCE [LARGE SCALE GENOMIC DNA]</scope>
    <source>
        <strain evidence="14 15">DSM 108282</strain>
    </source>
</reference>
<keyword evidence="2" id="KW-0479">Metal-binding</keyword>
<keyword evidence="7" id="KW-0862">Zinc</keyword>
<proteinExistence type="inferred from homology"/>
<evidence type="ECO:0000259" key="11">
    <source>
        <dbReference type="PROSITE" id="PS50089"/>
    </source>
</evidence>
<dbReference type="SMART" id="SM00184">
    <property type="entry name" value="RING"/>
    <property type="match status" value="1"/>
</dbReference>
<feature type="domain" description="Helicase C-terminal" evidence="13">
    <location>
        <begin position="646"/>
        <end position="824"/>
    </location>
</feature>
<dbReference type="InterPro" id="IPR050628">
    <property type="entry name" value="SNF2_RAD54_helicase_TF"/>
</dbReference>
<evidence type="ECO:0000256" key="4">
    <source>
        <dbReference type="ARBA" id="ARBA00022771"/>
    </source>
</evidence>
<dbReference type="EMBL" id="SGPJ01000274">
    <property type="protein sequence ID" value="THG95972.1"/>
    <property type="molecule type" value="Genomic_DNA"/>
</dbReference>
<feature type="region of interest" description="Disordered" evidence="10">
    <location>
        <begin position="602"/>
        <end position="621"/>
    </location>
</feature>
<dbReference type="InterPro" id="IPR049730">
    <property type="entry name" value="SNF2/RAD54-like_C"/>
</dbReference>
<feature type="compositionally biased region" description="Polar residues" evidence="10">
    <location>
        <begin position="516"/>
        <end position="525"/>
    </location>
</feature>
<evidence type="ECO:0000256" key="7">
    <source>
        <dbReference type="ARBA" id="ARBA00022833"/>
    </source>
</evidence>
<dbReference type="InterPro" id="IPR001841">
    <property type="entry name" value="Znf_RING"/>
</dbReference>
<comment type="caution">
    <text evidence="14">The sequence shown here is derived from an EMBL/GenBank/DDBJ whole genome shotgun (WGS) entry which is preliminary data.</text>
</comment>
<dbReference type="PROSITE" id="PS51192">
    <property type="entry name" value="HELICASE_ATP_BIND_1"/>
    <property type="match status" value="1"/>
</dbReference>
<dbReference type="Gene3D" id="3.30.40.10">
    <property type="entry name" value="Zinc/RING finger domain, C3HC4 (zinc finger)"/>
    <property type="match status" value="1"/>
</dbReference>
<comment type="similarity">
    <text evidence="1">Belongs to the SNF2/RAD54 helicase family.</text>
</comment>
<accession>A0A4V3X9Y4</accession>
<dbReference type="Pfam" id="PF00097">
    <property type="entry name" value="zf-C3HC4"/>
    <property type="match status" value="1"/>
</dbReference>
<dbReference type="PROSITE" id="PS51194">
    <property type="entry name" value="HELICASE_CTER"/>
    <property type="match status" value="1"/>
</dbReference>
<dbReference type="GO" id="GO:0005524">
    <property type="term" value="F:ATP binding"/>
    <property type="evidence" value="ECO:0007669"/>
    <property type="project" value="UniProtKB-KW"/>
</dbReference>
<evidence type="ECO:0000256" key="5">
    <source>
        <dbReference type="ARBA" id="ARBA00022801"/>
    </source>
</evidence>
<evidence type="ECO:0000259" key="13">
    <source>
        <dbReference type="PROSITE" id="PS51194"/>
    </source>
</evidence>
<dbReference type="SUPFAM" id="SSF52540">
    <property type="entry name" value="P-loop containing nucleoside triphosphate hydrolases"/>
    <property type="match status" value="2"/>
</dbReference>
<dbReference type="InterPro" id="IPR014001">
    <property type="entry name" value="Helicase_ATP-bd"/>
</dbReference>
<dbReference type="InterPro" id="IPR018957">
    <property type="entry name" value="Znf_C3HC4_RING-type"/>
</dbReference>
<dbReference type="SUPFAM" id="SSF57850">
    <property type="entry name" value="RING/U-box"/>
    <property type="match status" value="1"/>
</dbReference>
<evidence type="ECO:0000256" key="2">
    <source>
        <dbReference type="ARBA" id="ARBA00022723"/>
    </source>
</evidence>
<keyword evidence="8" id="KW-0067">ATP-binding</keyword>
<dbReference type="Gene3D" id="3.40.50.10810">
    <property type="entry name" value="Tandem AAA-ATPase domain"/>
    <property type="match status" value="1"/>
</dbReference>
<dbReference type="InterPro" id="IPR038718">
    <property type="entry name" value="SNF2-like_sf"/>
</dbReference>
<dbReference type="CDD" id="cd18008">
    <property type="entry name" value="DEXDc_SHPRH-like"/>
    <property type="match status" value="1"/>
</dbReference>
<dbReference type="SMART" id="SM00490">
    <property type="entry name" value="HELICc"/>
    <property type="match status" value="1"/>
</dbReference>
<keyword evidence="3" id="KW-0547">Nucleotide-binding</keyword>
<evidence type="ECO:0000256" key="3">
    <source>
        <dbReference type="ARBA" id="ARBA00022741"/>
    </source>
</evidence>
<dbReference type="GO" id="GO:0008270">
    <property type="term" value="F:zinc ion binding"/>
    <property type="evidence" value="ECO:0007669"/>
    <property type="project" value="UniProtKB-KW"/>
</dbReference>
<name>A0A4V3X9Y4_9APHY</name>
<dbReference type="InterPro" id="IPR017907">
    <property type="entry name" value="Znf_RING_CS"/>
</dbReference>
<dbReference type="InterPro" id="IPR000330">
    <property type="entry name" value="SNF2_N"/>
</dbReference>
<evidence type="ECO:0000256" key="1">
    <source>
        <dbReference type="ARBA" id="ARBA00007025"/>
    </source>
</evidence>
<keyword evidence="15" id="KW-1185">Reference proteome</keyword>
<dbReference type="GO" id="GO:0008094">
    <property type="term" value="F:ATP-dependent activity, acting on DNA"/>
    <property type="evidence" value="ECO:0007669"/>
    <property type="project" value="TreeGrafter"/>
</dbReference>
<feature type="domain" description="Helicase ATP-binding" evidence="12">
    <location>
        <begin position="55"/>
        <end position="236"/>
    </location>
</feature>
<evidence type="ECO:0000256" key="10">
    <source>
        <dbReference type="SAM" id="MobiDB-lite"/>
    </source>
</evidence>
<dbReference type="GO" id="GO:0005634">
    <property type="term" value="C:nucleus"/>
    <property type="evidence" value="ECO:0007669"/>
    <property type="project" value="TreeGrafter"/>
</dbReference>
<dbReference type="Pfam" id="PF00271">
    <property type="entry name" value="Helicase_C"/>
    <property type="match status" value="2"/>
</dbReference>
<dbReference type="GO" id="GO:0005737">
    <property type="term" value="C:cytoplasm"/>
    <property type="evidence" value="ECO:0007669"/>
    <property type="project" value="TreeGrafter"/>
</dbReference>
<dbReference type="InterPro" id="IPR013083">
    <property type="entry name" value="Znf_RING/FYVE/PHD"/>
</dbReference>
<dbReference type="PANTHER" id="PTHR45626:SF16">
    <property type="entry name" value="ATP-DEPENDENT HELICASE ULS1"/>
    <property type="match status" value="1"/>
</dbReference>
<keyword evidence="4 9" id="KW-0863">Zinc-finger</keyword>
<dbReference type="GO" id="GO:0004386">
    <property type="term" value="F:helicase activity"/>
    <property type="evidence" value="ECO:0007669"/>
    <property type="project" value="UniProtKB-KW"/>
</dbReference>
<protein>
    <submittedName>
        <fullName evidence="14">Uncharacterized protein</fullName>
    </submittedName>
</protein>
<feature type="domain" description="RING-type" evidence="11">
    <location>
        <begin position="410"/>
        <end position="479"/>
    </location>
</feature>
<feature type="region of interest" description="Disordered" evidence="10">
    <location>
        <begin position="506"/>
        <end position="529"/>
    </location>
</feature>
<dbReference type="Pfam" id="PF00176">
    <property type="entry name" value="SNF2-rel_dom"/>
    <property type="match status" value="1"/>
</dbReference>
<dbReference type="InterPro" id="IPR001650">
    <property type="entry name" value="Helicase_C-like"/>
</dbReference>
<dbReference type="PANTHER" id="PTHR45626">
    <property type="entry name" value="TRANSCRIPTION TERMINATION FACTOR 2-RELATED"/>
    <property type="match status" value="1"/>
</dbReference>
<dbReference type="PROSITE" id="PS00518">
    <property type="entry name" value="ZF_RING_1"/>
    <property type="match status" value="1"/>
</dbReference>
<dbReference type="PROSITE" id="PS50089">
    <property type="entry name" value="ZF_RING_2"/>
    <property type="match status" value="1"/>
</dbReference>
<dbReference type="InterPro" id="IPR027417">
    <property type="entry name" value="P-loop_NTPase"/>
</dbReference>
<evidence type="ECO:0000259" key="12">
    <source>
        <dbReference type="PROSITE" id="PS51192"/>
    </source>
</evidence>
<evidence type="ECO:0000256" key="6">
    <source>
        <dbReference type="ARBA" id="ARBA00022806"/>
    </source>
</evidence>
<dbReference type="Proteomes" id="UP000309038">
    <property type="component" value="Unassembled WGS sequence"/>
</dbReference>
<dbReference type="GO" id="GO:0016787">
    <property type="term" value="F:hydrolase activity"/>
    <property type="evidence" value="ECO:0007669"/>
    <property type="project" value="UniProtKB-KW"/>
</dbReference>
<dbReference type="SMART" id="SM00487">
    <property type="entry name" value="DEXDc"/>
    <property type="match status" value="1"/>
</dbReference>
<dbReference type="AlphaFoldDB" id="A0A4V3X9Y4"/>
<gene>
    <name evidence="14" type="ORF">EW026_g5778</name>
</gene>
<evidence type="ECO:0000256" key="8">
    <source>
        <dbReference type="ARBA" id="ARBA00022840"/>
    </source>
</evidence>